<feature type="domain" description="MmgE/PrpD C-terminal" evidence="3">
    <location>
        <begin position="266"/>
        <end position="420"/>
    </location>
</feature>
<sequence length="457" mass="47303">MTVAASSLVQQLALLLQRPVDMPARQRAAALLVDWLGCALGGLRSPLAAQLQTLLAAGASAPGPCTAVSVGARTIHDALLLNAALGNVLEMDDVHRTAILHPGPVVIPVALAACQQAGGNGHDLLDAIVRGYEATIRIGRALGTSHYRYWHPTSTAGAFGAAAAAASVLGLDAGQTADALGTAGSRTGGLWQMRHEDVPTKSLHNAQAAQSGWQAAWLASAGVRGPLRILEGEQGLFAATAPQADAAAVTAPEADWLIHATSLKPWPACRHAHPAIDALRDALATRVADDGVAIASIHVATYAEALRFCDRPEPVTALQAKFSLQHALAAICVRGTPQLADYTEAACHDAAIAAFRQRVVVAEDAGCSARFPQHYGASVQLQLADGRVLSASRIDAWGDPEQPMATADIDAKALALAGWGGVADELADALIVQVRALTEGGTLDALNELLLRVSPCR</sequence>
<dbReference type="Pfam" id="PF03972">
    <property type="entry name" value="MmgE_PrpD_N"/>
    <property type="match status" value="1"/>
</dbReference>
<evidence type="ECO:0000259" key="3">
    <source>
        <dbReference type="Pfam" id="PF19305"/>
    </source>
</evidence>
<dbReference type="InterPro" id="IPR036148">
    <property type="entry name" value="MmgE/PrpD_sf"/>
</dbReference>
<dbReference type="InterPro" id="IPR042188">
    <property type="entry name" value="MmgE/PrpD_sf_2"/>
</dbReference>
<reference evidence="4 5" key="1">
    <citation type="submission" date="2015-05" db="EMBL/GenBank/DDBJ databases">
        <title>Genome sequencing and analysis of members of genus Stenotrophomonas.</title>
        <authorList>
            <person name="Patil P.P."/>
            <person name="Midha S."/>
            <person name="Patil P.B."/>
        </authorList>
    </citation>
    <scope>NUCLEOTIDE SEQUENCE [LARGE SCALE GENOMIC DNA]</scope>
    <source>
        <strain evidence="4 5">DSM 17805</strain>
    </source>
</reference>
<dbReference type="Gene3D" id="1.10.4100.10">
    <property type="entry name" value="2-methylcitrate dehydratase PrpD"/>
    <property type="match status" value="1"/>
</dbReference>
<dbReference type="STRING" id="266128.ABB25_05140"/>
<dbReference type="PATRIC" id="fig|266128.3.peg.2687"/>
<dbReference type="InterPro" id="IPR045336">
    <property type="entry name" value="MmgE_PrpD_N"/>
</dbReference>
<evidence type="ECO:0000313" key="5">
    <source>
        <dbReference type="Proteomes" id="UP000051254"/>
    </source>
</evidence>
<dbReference type="InterPro" id="IPR045337">
    <property type="entry name" value="MmgE_PrpD_C"/>
</dbReference>
<evidence type="ECO:0000313" key="4">
    <source>
        <dbReference type="EMBL" id="KRG59254.1"/>
    </source>
</evidence>
<organism evidence="4 5">
    <name type="scientific">Stenotrophomonas koreensis</name>
    <dbReference type="NCBI Taxonomy" id="266128"/>
    <lineage>
        <taxon>Bacteria</taxon>
        <taxon>Pseudomonadati</taxon>
        <taxon>Pseudomonadota</taxon>
        <taxon>Gammaproteobacteria</taxon>
        <taxon>Lysobacterales</taxon>
        <taxon>Lysobacteraceae</taxon>
        <taxon>Stenotrophomonas</taxon>
    </lineage>
</organism>
<comment type="similarity">
    <text evidence="1">Belongs to the PrpD family.</text>
</comment>
<dbReference type="PANTHER" id="PTHR16943">
    <property type="entry name" value="2-METHYLCITRATE DEHYDRATASE-RELATED"/>
    <property type="match status" value="1"/>
</dbReference>
<dbReference type="Proteomes" id="UP000051254">
    <property type="component" value="Unassembled WGS sequence"/>
</dbReference>
<proteinExistence type="inferred from homology"/>
<evidence type="ECO:0000256" key="1">
    <source>
        <dbReference type="ARBA" id="ARBA00006174"/>
    </source>
</evidence>
<accession>A0A0R0BQG4</accession>
<dbReference type="InterPro" id="IPR005656">
    <property type="entry name" value="MmgE_PrpD"/>
</dbReference>
<comment type="caution">
    <text evidence="4">The sequence shown here is derived from an EMBL/GenBank/DDBJ whole genome shotgun (WGS) entry which is preliminary data.</text>
</comment>
<dbReference type="EMBL" id="LDJH01000007">
    <property type="protein sequence ID" value="KRG59254.1"/>
    <property type="molecule type" value="Genomic_DNA"/>
</dbReference>
<protein>
    <recommendedName>
        <fullName evidence="6">MmgE/PrpD family protein</fullName>
    </recommendedName>
</protein>
<evidence type="ECO:0008006" key="6">
    <source>
        <dbReference type="Google" id="ProtNLM"/>
    </source>
</evidence>
<dbReference type="SUPFAM" id="SSF103378">
    <property type="entry name" value="2-methylcitrate dehydratase PrpD"/>
    <property type="match status" value="1"/>
</dbReference>
<name>A0A0R0BQG4_9GAMM</name>
<dbReference type="OrthoDB" id="9791416at2"/>
<dbReference type="RefSeq" id="WP_160319409.1">
    <property type="nucleotide sequence ID" value="NZ_LDJH01000007.1"/>
</dbReference>
<feature type="domain" description="MmgE/PrpD N-terminal" evidence="2">
    <location>
        <begin position="23"/>
        <end position="245"/>
    </location>
</feature>
<dbReference type="InterPro" id="IPR042183">
    <property type="entry name" value="MmgE/PrpD_sf_1"/>
</dbReference>
<dbReference type="AlphaFoldDB" id="A0A0R0BQG4"/>
<dbReference type="Gene3D" id="3.30.1330.120">
    <property type="entry name" value="2-methylcitrate dehydratase PrpD"/>
    <property type="match status" value="1"/>
</dbReference>
<gene>
    <name evidence="4" type="ORF">ABB25_05140</name>
</gene>
<dbReference type="GO" id="GO:0016829">
    <property type="term" value="F:lyase activity"/>
    <property type="evidence" value="ECO:0007669"/>
    <property type="project" value="InterPro"/>
</dbReference>
<evidence type="ECO:0000259" key="2">
    <source>
        <dbReference type="Pfam" id="PF03972"/>
    </source>
</evidence>
<dbReference type="PANTHER" id="PTHR16943:SF8">
    <property type="entry name" value="2-METHYLCITRATE DEHYDRATASE"/>
    <property type="match status" value="1"/>
</dbReference>
<keyword evidence="5" id="KW-1185">Reference proteome</keyword>
<dbReference type="Pfam" id="PF19305">
    <property type="entry name" value="MmgE_PrpD_C"/>
    <property type="match status" value="1"/>
</dbReference>